<proteinExistence type="predicted"/>
<evidence type="ECO:0000313" key="3">
    <source>
        <dbReference type="Proteomes" id="UP000256328"/>
    </source>
</evidence>
<feature type="compositionally biased region" description="Polar residues" evidence="1">
    <location>
        <begin position="1"/>
        <end position="36"/>
    </location>
</feature>
<dbReference type="Proteomes" id="UP000256328">
    <property type="component" value="Unassembled WGS sequence"/>
</dbReference>
<sequence length="77" mass="8183">MPAQETSQPQTQQMELPTMNAGSAVTTEQPRVTEQMTAEPVSMRGGGALVLPASSASSAAVKRCTNHRSRAPKKEED</sequence>
<organism evidence="2 3">
    <name type="scientific">Coleophoma crateriformis</name>
    <dbReference type="NCBI Taxonomy" id="565419"/>
    <lineage>
        <taxon>Eukaryota</taxon>
        <taxon>Fungi</taxon>
        <taxon>Dikarya</taxon>
        <taxon>Ascomycota</taxon>
        <taxon>Pezizomycotina</taxon>
        <taxon>Leotiomycetes</taxon>
        <taxon>Helotiales</taxon>
        <taxon>Dermateaceae</taxon>
        <taxon>Coleophoma</taxon>
    </lineage>
</organism>
<feature type="region of interest" description="Disordered" evidence="1">
    <location>
        <begin position="1"/>
        <end position="77"/>
    </location>
</feature>
<gene>
    <name evidence="2" type="ORF">BP5796_10562</name>
</gene>
<comment type="caution">
    <text evidence="2">The sequence shown here is derived from an EMBL/GenBank/DDBJ whole genome shotgun (WGS) entry which is preliminary data.</text>
</comment>
<protein>
    <submittedName>
        <fullName evidence="2">Uncharacterized protein</fullName>
    </submittedName>
</protein>
<name>A0A3D8QQY9_9HELO</name>
<dbReference type="EMBL" id="PDLN01000016">
    <property type="protein sequence ID" value="RDW64060.1"/>
    <property type="molecule type" value="Genomic_DNA"/>
</dbReference>
<dbReference type="OrthoDB" id="3560382at2759"/>
<keyword evidence="3" id="KW-1185">Reference proteome</keyword>
<accession>A0A3D8QQY9</accession>
<evidence type="ECO:0000256" key="1">
    <source>
        <dbReference type="SAM" id="MobiDB-lite"/>
    </source>
</evidence>
<reference evidence="2 3" key="1">
    <citation type="journal article" date="2018" name="IMA Fungus">
        <title>IMA Genome-F 9: Draft genome sequence of Annulohypoxylon stygium, Aspergillus mulundensis, Berkeleyomyces basicola (syn. Thielaviopsis basicola), Ceratocystis smalleyi, two Cercospora beticola strains, Coleophoma cylindrospora, Fusarium fracticaudum, Phialophora cf. hyalina, and Morchella septimelata.</title>
        <authorList>
            <person name="Wingfield B.D."/>
            <person name="Bills G.F."/>
            <person name="Dong Y."/>
            <person name="Huang W."/>
            <person name="Nel W.J."/>
            <person name="Swalarsk-Parry B.S."/>
            <person name="Vaghefi N."/>
            <person name="Wilken P.M."/>
            <person name="An Z."/>
            <person name="de Beer Z.W."/>
            <person name="De Vos L."/>
            <person name="Chen L."/>
            <person name="Duong T.A."/>
            <person name="Gao Y."/>
            <person name="Hammerbacher A."/>
            <person name="Kikkert J.R."/>
            <person name="Li Y."/>
            <person name="Li H."/>
            <person name="Li K."/>
            <person name="Li Q."/>
            <person name="Liu X."/>
            <person name="Ma X."/>
            <person name="Naidoo K."/>
            <person name="Pethybridge S.J."/>
            <person name="Sun J."/>
            <person name="Steenkamp E.T."/>
            <person name="van der Nest M.A."/>
            <person name="van Wyk S."/>
            <person name="Wingfield M.J."/>
            <person name="Xiong C."/>
            <person name="Yue Q."/>
            <person name="Zhang X."/>
        </authorList>
    </citation>
    <scope>NUCLEOTIDE SEQUENCE [LARGE SCALE GENOMIC DNA]</scope>
    <source>
        <strain evidence="2 3">BP5796</strain>
    </source>
</reference>
<dbReference type="AlphaFoldDB" id="A0A3D8QQY9"/>
<evidence type="ECO:0000313" key="2">
    <source>
        <dbReference type="EMBL" id="RDW64060.1"/>
    </source>
</evidence>